<evidence type="ECO:0000256" key="1">
    <source>
        <dbReference type="SAM" id="Phobius"/>
    </source>
</evidence>
<feature type="transmembrane region" description="Helical" evidence="1">
    <location>
        <begin position="6"/>
        <end position="29"/>
    </location>
</feature>
<dbReference type="AlphaFoldDB" id="A0A2J6TQ99"/>
<keyword evidence="3" id="KW-1185">Reference proteome</keyword>
<keyword evidence="1" id="KW-1133">Transmembrane helix</keyword>
<gene>
    <name evidence="2" type="ORF">K444DRAFT_173571</name>
</gene>
<dbReference type="Proteomes" id="UP000235371">
    <property type="component" value="Unassembled WGS sequence"/>
</dbReference>
<dbReference type="RefSeq" id="XP_024742098.1">
    <property type="nucleotide sequence ID" value="XM_024870758.1"/>
</dbReference>
<keyword evidence="1" id="KW-0812">Transmembrane</keyword>
<evidence type="ECO:0000313" key="2">
    <source>
        <dbReference type="EMBL" id="PMD65194.1"/>
    </source>
</evidence>
<reference evidence="2 3" key="1">
    <citation type="submission" date="2016-04" db="EMBL/GenBank/DDBJ databases">
        <title>A degradative enzymes factory behind the ericoid mycorrhizal symbiosis.</title>
        <authorList>
            <consortium name="DOE Joint Genome Institute"/>
            <person name="Martino E."/>
            <person name="Morin E."/>
            <person name="Grelet G."/>
            <person name="Kuo A."/>
            <person name="Kohler A."/>
            <person name="Daghino S."/>
            <person name="Barry K."/>
            <person name="Choi C."/>
            <person name="Cichocki N."/>
            <person name="Clum A."/>
            <person name="Copeland A."/>
            <person name="Hainaut M."/>
            <person name="Haridas S."/>
            <person name="Labutti K."/>
            <person name="Lindquist E."/>
            <person name="Lipzen A."/>
            <person name="Khouja H.-R."/>
            <person name="Murat C."/>
            <person name="Ohm R."/>
            <person name="Olson A."/>
            <person name="Spatafora J."/>
            <person name="Veneault-Fourrey C."/>
            <person name="Henrissat B."/>
            <person name="Grigoriev I."/>
            <person name="Martin F."/>
            <person name="Perotto S."/>
        </authorList>
    </citation>
    <scope>NUCLEOTIDE SEQUENCE [LARGE SCALE GENOMIC DNA]</scope>
    <source>
        <strain evidence="2 3">E</strain>
    </source>
</reference>
<protein>
    <submittedName>
        <fullName evidence="2">Uncharacterized protein</fullName>
    </submittedName>
</protein>
<name>A0A2J6TQ99_9HELO</name>
<dbReference type="GeneID" id="36578840"/>
<proteinExistence type="predicted"/>
<evidence type="ECO:0000313" key="3">
    <source>
        <dbReference type="Proteomes" id="UP000235371"/>
    </source>
</evidence>
<accession>A0A2J6TQ99</accession>
<organism evidence="2 3">
    <name type="scientific">Hyaloscypha bicolor E</name>
    <dbReference type="NCBI Taxonomy" id="1095630"/>
    <lineage>
        <taxon>Eukaryota</taxon>
        <taxon>Fungi</taxon>
        <taxon>Dikarya</taxon>
        <taxon>Ascomycota</taxon>
        <taxon>Pezizomycotina</taxon>
        <taxon>Leotiomycetes</taxon>
        <taxon>Helotiales</taxon>
        <taxon>Hyaloscyphaceae</taxon>
        <taxon>Hyaloscypha</taxon>
        <taxon>Hyaloscypha bicolor</taxon>
    </lineage>
</organism>
<sequence>MLARLVVDITVSIDALLLILGRLALLAGLDGGLDNMSNRTGALSVCIDSL</sequence>
<dbReference type="InParanoid" id="A0A2J6TQ99"/>
<keyword evidence="1" id="KW-0472">Membrane</keyword>
<dbReference type="EMBL" id="KZ613746">
    <property type="protein sequence ID" value="PMD65194.1"/>
    <property type="molecule type" value="Genomic_DNA"/>
</dbReference>